<keyword evidence="1" id="KW-0732">Signal</keyword>
<dbReference type="EMBL" id="JAQQBR010000001">
    <property type="protein sequence ID" value="KAK0183535.1"/>
    <property type="molecule type" value="Genomic_DNA"/>
</dbReference>
<evidence type="ECO:0000313" key="3">
    <source>
        <dbReference type="Proteomes" id="UP001168972"/>
    </source>
</evidence>
<reference evidence="2" key="2">
    <citation type="submission" date="2023-03" db="EMBL/GenBank/DDBJ databases">
        <authorList>
            <person name="Inwood S.N."/>
            <person name="Skelly J.G."/>
            <person name="Guhlin J."/>
            <person name="Harrop T.W.R."/>
            <person name="Goldson S.G."/>
            <person name="Dearden P.K."/>
        </authorList>
    </citation>
    <scope>NUCLEOTIDE SEQUENCE</scope>
    <source>
        <strain evidence="2">Lincoln</strain>
        <tissue evidence="2">Whole body</tissue>
    </source>
</reference>
<protein>
    <submittedName>
        <fullName evidence="2">Uncharacterized protein</fullName>
    </submittedName>
</protein>
<dbReference type="AlphaFoldDB" id="A0AA39L3C5"/>
<comment type="caution">
    <text evidence="2">The sequence shown here is derived from an EMBL/GenBank/DDBJ whole genome shotgun (WGS) entry which is preliminary data.</text>
</comment>
<proteinExistence type="predicted"/>
<feature type="signal peptide" evidence="1">
    <location>
        <begin position="1"/>
        <end position="21"/>
    </location>
</feature>
<accession>A0AA39L3C5</accession>
<reference evidence="2" key="1">
    <citation type="journal article" date="2023" name="bioRxiv">
        <title>Scaffold-level genome assemblies of two parasitoid biocontrol wasps reveal the parthenogenesis mechanism and an associated novel virus.</title>
        <authorList>
            <person name="Inwood S."/>
            <person name="Skelly J."/>
            <person name="Guhlin J."/>
            <person name="Harrop T."/>
            <person name="Goldson S."/>
            <person name="Dearden P."/>
        </authorList>
    </citation>
    <scope>NUCLEOTIDE SEQUENCE</scope>
    <source>
        <strain evidence="2">Lincoln</strain>
        <tissue evidence="2">Whole body</tissue>
    </source>
</reference>
<evidence type="ECO:0000256" key="1">
    <source>
        <dbReference type="SAM" id="SignalP"/>
    </source>
</evidence>
<keyword evidence="3" id="KW-1185">Reference proteome</keyword>
<evidence type="ECO:0000313" key="2">
    <source>
        <dbReference type="EMBL" id="KAK0183535.1"/>
    </source>
</evidence>
<feature type="chain" id="PRO_5041250943" evidence="1">
    <location>
        <begin position="22"/>
        <end position="105"/>
    </location>
</feature>
<organism evidence="2 3">
    <name type="scientific">Microctonus hyperodae</name>
    <name type="common">Parasitoid wasp</name>
    <dbReference type="NCBI Taxonomy" id="165561"/>
    <lineage>
        <taxon>Eukaryota</taxon>
        <taxon>Metazoa</taxon>
        <taxon>Ecdysozoa</taxon>
        <taxon>Arthropoda</taxon>
        <taxon>Hexapoda</taxon>
        <taxon>Insecta</taxon>
        <taxon>Pterygota</taxon>
        <taxon>Neoptera</taxon>
        <taxon>Endopterygota</taxon>
        <taxon>Hymenoptera</taxon>
        <taxon>Apocrita</taxon>
        <taxon>Ichneumonoidea</taxon>
        <taxon>Braconidae</taxon>
        <taxon>Euphorinae</taxon>
        <taxon>Microctonus</taxon>
    </lineage>
</organism>
<sequence length="105" mass="12441">MIFQVLFIVLISSAIHQVALTNDEISSDVVNNNSHVPLRVVTIMENGNFVDHVYPYEEDDEDLDNYDYNSTEYEEYEDDYIYHEEEWTPEFEENVDNNLTRSNSH</sequence>
<name>A0AA39L3C5_MICHY</name>
<gene>
    <name evidence="2" type="ORF">PV327_001572</name>
</gene>
<dbReference type="Proteomes" id="UP001168972">
    <property type="component" value="Unassembled WGS sequence"/>
</dbReference>